<keyword evidence="9" id="KW-1185">Reference proteome</keyword>
<sequence>MSGGRPRLTIGTHGEIWTTPKGKKVTAGTWVRDHDGKMRQATATGSSKTVAVTLLKQRILQRPQFGAGAVLDSTSPFGRLVDLWQAELETRDVADGTRDRYGDALRLHVRPALEHFTLNEITTSRVEWFLRRQYETSYAQARTARTLLNQLFGFAMRHDAMARNPVDGTSPLPRPAGVPQALTLEQVAAIREAACAWRTEPGRPGPKPDGVVRDILEVLLATGMRPGEVLAIRPCDVIDGPKGMLIEVTGTVVQRKGKGAYRQDRPKTHASKRFVPVPEFGADVVRRRLAALDGQPERTIFANRRGGVLSPPNVRRTFREFLVLAGLADSGISLRWYRRTAATVVARAMGADAAADFLGHSSTVVTEGHYIEPDRAVDRTPTAHLQRTLRAERPDPRLLSRAMSEEEAEILDEIDPATDNDGIEGNAA</sequence>
<dbReference type="GO" id="GO:0006310">
    <property type="term" value="P:DNA recombination"/>
    <property type="evidence" value="ECO:0007669"/>
    <property type="project" value="UniProtKB-KW"/>
</dbReference>
<dbReference type="PROSITE" id="PS51898">
    <property type="entry name" value="TYR_RECOMBINASE"/>
    <property type="match status" value="1"/>
</dbReference>
<feature type="region of interest" description="Disordered" evidence="5">
    <location>
        <begin position="392"/>
        <end position="428"/>
    </location>
</feature>
<evidence type="ECO:0000313" key="9">
    <source>
        <dbReference type="Proteomes" id="UP000564496"/>
    </source>
</evidence>
<evidence type="ECO:0000256" key="3">
    <source>
        <dbReference type="ARBA" id="ARBA00023172"/>
    </source>
</evidence>
<feature type="domain" description="Core-binding (CB)" evidence="7">
    <location>
        <begin position="75"/>
        <end position="156"/>
    </location>
</feature>
<dbReference type="PANTHER" id="PTHR30349">
    <property type="entry name" value="PHAGE INTEGRASE-RELATED"/>
    <property type="match status" value="1"/>
</dbReference>
<dbReference type="InterPro" id="IPR010998">
    <property type="entry name" value="Integrase_recombinase_N"/>
</dbReference>
<name>A0A7Z0DR14_9ACTN</name>
<dbReference type="RefSeq" id="WP_179660328.1">
    <property type="nucleotide sequence ID" value="NZ_JACBZR010000001.1"/>
</dbReference>
<feature type="compositionally biased region" description="Acidic residues" evidence="5">
    <location>
        <begin position="405"/>
        <end position="422"/>
    </location>
</feature>
<keyword evidence="2 4" id="KW-0238">DNA-binding</keyword>
<organism evidence="8 9">
    <name type="scientific">Nocardioides panzhihuensis</name>
    <dbReference type="NCBI Taxonomy" id="860243"/>
    <lineage>
        <taxon>Bacteria</taxon>
        <taxon>Bacillati</taxon>
        <taxon>Actinomycetota</taxon>
        <taxon>Actinomycetes</taxon>
        <taxon>Propionibacteriales</taxon>
        <taxon>Nocardioidaceae</taxon>
        <taxon>Nocardioides</taxon>
    </lineage>
</organism>
<dbReference type="Gene3D" id="1.10.443.10">
    <property type="entry name" value="Intergrase catalytic core"/>
    <property type="match status" value="1"/>
</dbReference>
<dbReference type="SUPFAM" id="SSF56349">
    <property type="entry name" value="DNA breaking-rejoining enzymes"/>
    <property type="match status" value="1"/>
</dbReference>
<dbReference type="AlphaFoldDB" id="A0A7Z0DR14"/>
<dbReference type="Proteomes" id="UP000564496">
    <property type="component" value="Unassembled WGS sequence"/>
</dbReference>
<dbReference type="GO" id="GO:0003677">
    <property type="term" value="F:DNA binding"/>
    <property type="evidence" value="ECO:0007669"/>
    <property type="project" value="UniProtKB-UniRule"/>
</dbReference>
<dbReference type="PROSITE" id="PS51900">
    <property type="entry name" value="CB"/>
    <property type="match status" value="1"/>
</dbReference>
<accession>A0A7Z0DR14</accession>
<dbReference type="InterPro" id="IPR011010">
    <property type="entry name" value="DNA_brk_join_enz"/>
</dbReference>
<evidence type="ECO:0000259" key="7">
    <source>
        <dbReference type="PROSITE" id="PS51900"/>
    </source>
</evidence>
<dbReference type="Gene3D" id="1.10.150.130">
    <property type="match status" value="1"/>
</dbReference>
<dbReference type="InterPro" id="IPR013762">
    <property type="entry name" value="Integrase-like_cat_sf"/>
</dbReference>
<dbReference type="InterPro" id="IPR044068">
    <property type="entry name" value="CB"/>
</dbReference>
<dbReference type="InterPro" id="IPR002104">
    <property type="entry name" value="Integrase_catalytic"/>
</dbReference>
<protein>
    <submittedName>
        <fullName evidence="8">Integrase</fullName>
    </submittedName>
</protein>
<dbReference type="InterPro" id="IPR050090">
    <property type="entry name" value="Tyrosine_recombinase_XerCD"/>
</dbReference>
<evidence type="ECO:0000256" key="1">
    <source>
        <dbReference type="ARBA" id="ARBA00008857"/>
    </source>
</evidence>
<evidence type="ECO:0000256" key="2">
    <source>
        <dbReference type="ARBA" id="ARBA00023125"/>
    </source>
</evidence>
<evidence type="ECO:0000313" key="8">
    <source>
        <dbReference type="EMBL" id="NYI80102.1"/>
    </source>
</evidence>
<evidence type="ECO:0000259" key="6">
    <source>
        <dbReference type="PROSITE" id="PS51898"/>
    </source>
</evidence>
<evidence type="ECO:0000256" key="4">
    <source>
        <dbReference type="PROSITE-ProRule" id="PRU01248"/>
    </source>
</evidence>
<reference evidence="8 9" key="1">
    <citation type="submission" date="2020-07" db="EMBL/GenBank/DDBJ databases">
        <title>Sequencing the genomes of 1000 actinobacteria strains.</title>
        <authorList>
            <person name="Klenk H.-P."/>
        </authorList>
    </citation>
    <scope>NUCLEOTIDE SEQUENCE [LARGE SCALE GENOMIC DNA]</scope>
    <source>
        <strain evidence="8 9">DSM 26487</strain>
    </source>
</reference>
<dbReference type="EMBL" id="JACBZR010000001">
    <property type="protein sequence ID" value="NYI80102.1"/>
    <property type="molecule type" value="Genomic_DNA"/>
</dbReference>
<dbReference type="GO" id="GO:0015074">
    <property type="term" value="P:DNA integration"/>
    <property type="evidence" value="ECO:0007669"/>
    <property type="project" value="InterPro"/>
</dbReference>
<comment type="caution">
    <text evidence="8">The sequence shown here is derived from an EMBL/GenBank/DDBJ whole genome shotgun (WGS) entry which is preliminary data.</text>
</comment>
<comment type="similarity">
    <text evidence="1">Belongs to the 'phage' integrase family.</text>
</comment>
<keyword evidence="3" id="KW-0233">DNA recombination</keyword>
<dbReference type="Pfam" id="PF00589">
    <property type="entry name" value="Phage_integrase"/>
    <property type="match status" value="1"/>
</dbReference>
<evidence type="ECO:0000256" key="5">
    <source>
        <dbReference type="SAM" id="MobiDB-lite"/>
    </source>
</evidence>
<proteinExistence type="inferred from homology"/>
<feature type="domain" description="Tyr recombinase" evidence="6">
    <location>
        <begin position="177"/>
        <end position="383"/>
    </location>
</feature>
<gene>
    <name evidence="8" type="ORF">BJ988_004750</name>
</gene>
<dbReference type="PANTHER" id="PTHR30349:SF64">
    <property type="entry name" value="PROPHAGE INTEGRASE INTD-RELATED"/>
    <property type="match status" value="1"/>
</dbReference>